<dbReference type="InterPro" id="IPR003660">
    <property type="entry name" value="HAMP_dom"/>
</dbReference>
<dbReference type="SMART" id="SM00304">
    <property type="entry name" value="HAMP"/>
    <property type="match status" value="1"/>
</dbReference>
<evidence type="ECO:0000256" key="4">
    <source>
        <dbReference type="PROSITE-ProRule" id="PRU00284"/>
    </source>
</evidence>
<dbReference type="Proteomes" id="UP000235828">
    <property type="component" value="Chromosome A"/>
</dbReference>
<evidence type="ECO:0000259" key="6">
    <source>
        <dbReference type="PROSITE" id="PS50111"/>
    </source>
</evidence>
<keyword evidence="2 4" id="KW-0807">Transducer</keyword>
<feature type="domain" description="HAMP" evidence="7">
    <location>
        <begin position="252"/>
        <end position="302"/>
    </location>
</feature>
<dbReference type="Gene3D" id="1.10.287.950">
    <property type="entry name" value="Methyl-accepting chemotaxis protein"/>
    <property type="match status" value="1"/>
</dbReference>
<dbReference type="OrthoDB" id="2489132at2"/>
<dbReference type="GO" id="GO:0006935">
    <property type="term" value="P:chemotaxis"/>
    <property type="evidence" value="ECO:0007669"/>
    <property type="project" value="InterPro"/>
</dbReference>
<evidence type="ECO:0000256" key="1">
    <source>
        <dbReference type="ARBA" id="ARBA00004370"/>
    </source>
</evidence>
<evidence type="ECO:0000259" key="7">
    <source>
        <dbReference type="PROSITE" id="PS50885"/>
    </source>
</evidence>
<dbReference type="InterPro" id="IPR004089">
    <property type="entry name" value="MCPsignal_dom"/>
</dbReference>
<keyword evidence="5" id="KW-1133">Transmembrane helix</keyword>
<dbReference type="EMBL" id="LT960611">
    <property type="protein sequence ID" value="SON48761.1"/>
    <property type="molecule type" value="Genomic_DNA"/>
</dbReference>
<dbReference type="PRINTS" id="PR00260">
    <property type="entry name" value="CHEMTRNSDUCR"/>
</dbReference>
<evidence type="ECO:0000256" key="2">
    <source>
        <dbReference type="ARBA" id="ARBA00023224"/>
    </source>
</evidence>
<gene>
    <name evidence="8" type="ORF">VTAP4600_A0782</name>
</gene>
<dbReference type="GO" id="GO:0004888">
    <property type="term" value="F:transmembrane signaling receptor activity"/>
    <property type="evidence" value="ECO:0007669"/>
    <property type="project" value="InterPro"/>
</dbReference>
<dbReference type="CDD" id="cd06225">
    <property type="entry name" value="HAMP"/>
    <property type="match status" value="1"/>
</dbReference>
<organism evidence="8 9">
    <name type="scientific">Vibrio tapetis subsp. tapetis</name>
    <dbReference type="NCBI Taxonomy" id="1671868"/>
    <lineage>
        <taxon>Bacteria</taxon>
        <taxon>Pseudomonadati</taxon>
        <taxon>Pseudomonadota</taxon>
        <taxon>Gammaproteobacteria</taxon>
        <taxon>Vibrionales</taxon>
        <taxon>Vibrionaceae</taxon>
        <taxon>Vibrio</taxon>
    </lineage>
</organism>
<keyword evidence="5" id="KW-0472">Membrane</keyword>
<dbReference type="Pfam" id="PF00672">
    <property type="entry name" value="HAMP"/>
    <property type="match status" value="1"/>
</dbReference>
<dbReference type="Pfam" id="PF00015">
    <property type="entry name" value="MCPsignal"/>
    <property type="match status" value="1"/>
</dbReference>
<dbReference type="CDD" id="cd11386">
    <property type="entry name" value="MCP_signal"/>
    <property type="match status" value="1"/>
</dbReference>
<evidence type="ECO:0000256" key="3">
    <source>
        <dbReference type="ARBA" id="ARBA00029447"/>
    </source>
</evidence>
<keyword evidence="9" id="KW-1185">Reference proteome</keyword>
<dbReference type="FunFam" id="1.10.287.950:FF:000001">
    <property type="entry name" value="Methyl-accepting chemotaxis sensory transducer"/>
    <property type="match status" value="1"/>
</dbReference>
<proteinExistence type="inferred from homology"/>
<protein>
    <submittedName>
        <fullName evidence="8">Methyl-accepting chemotaxis protein</fullName>
    </submittedName>
</protein>
<comment type="subcellular location">
    <subcellularLocation>
        <location evidence="1">Membrane</location>
    </subcellularLocation>
</comment>
<accession>A0A2N8ZA37</accession>
<feature type="domain" description="Methyl-accepting transducer" evidence="6">
    <location>
        <begin position="307"/>
        <end position="543"/>
    </location>
</feature>
<name>A0A2N8ZA37_9VIBR</name>
<dbReference type="PROSITE" id="PS50885">
    <property type="entry name" value="HAMP"/>
    <property type="match status" value="1"/>
</dbReference>
<dbReference type="AlphaFoldDB" id="A0A2N8ZA37"/>
<dbReference type="GO" id="GO:0007165">
    <property type="term" value="P:signal transduction"/>
    <property type="evidence" value="ECO:0007669"/>
    <property type="project" value="UniProtKB-KW"/>
</dbReference>
<evidence type="ECO:0000313" key="8">
    <source>
        <dbReference type="EMBL" id="SON48761.1"/>
    </source>
</evidence>
<sequence length="580" mass="63482">MKNISFQAKVFLVVFSIFIGTIFTSYLSANHFISDYIYKKETQSINAQLNLVKDKLIDEMNYKVLLAESLQVNLISIAETLDRTGFDNIYKASYDLVFDKNGEVTELNLAQSILEKINQAGEELVVSDVLMRNDKPMISVTVPRGMSEGDVFYIDLSHIRDLLTATAVEGSYIELIDNNGMTIFSNKQDGELTPLQNHIEVFGKQWQLTGYIDQGFIKQNTSKVNDAITVALLISAAVIMPLSILALYFAYKPIVSLRNIVTDLAKGEGDLTRRLQVSTKDDLGTIAASINQFISQLQAMMLEVSQSRMKISTEIVQVEQQTDSTQSLLTAHSAETDQAAAAVTQMSSAADTVAENAKHAATLTQKANNEASRSKQTVHHAVDSVSALIEEVDNMSQSVQVMSQDTQQISKVLTVIGEIAEQTNLLALNAAIEAARAGEQGRGFAVVADEVRALAARTQHSTSEINEMLTKLHNGSQSLVKGMNATKHSCEQTADSTSQVMDSLDHVVESISEIDELASVIATSASEQNLVSDEISRIMVTIQDMIETLNQNSNNTVQSSHQLAETNQQLEGIVAQFKLA</sequence>
<comment type="similarity">
    <text evidence="3">Belongs to the methyl-accepting chemotaxis (MCP) protein family.</text>
</comment>
<feature type="transmembrane region" description="Helical" evidence="5">
    <location>
        <begin position="6"/>
        <end position="29"/>
    </location>
</feature>
<dbReference type="RefSeq" id="WP_102521553.1">
    <property type="nucleotide sequence ID" value="NZ_LT960611.1"/>
</dbReference>
<dbReference type="InterPro" id="IPR004090">
    <property type="entry name" value="Chemotax_Me-accpt_rcpt"/>
</dbReference>
<feature type="transmembrane region" description="Helical" evidence="5">
    <location>
        <begin position="227"/>
        <end position="251"/>
    </location>
</feature>
<dbReference type="SMART" id="SM00283">
    <property type="entry name" value="MA"/>
    <property type="match status" value="1"/>
</dbReference>
<dbReference type="PROSITE" id="PS50111">
    <property type="entry name" value="CHEMOTAXIS_TRANSDUC_2"/>
    <property type="match status" value="1"/>
</dbReference>
<dbReference type="PANTHER" id="PTHR32089:SF55">
    <property type="entry name" value="METHYL ACCEPTING SENSORY TRANSDUCER WITH CACHE_2 SMALL MOLECULE BINDING DOMAIN"/>
    <property type="match status" value="1"/>
</dbReference>
<dbReference type="KEGG" id="vta:A0782"/>
<evidence type="ECO:0000256" key="5">
    <source>
        <dbReference type="SAM" id="Phobius"/>
    </source>
</evidence>
<evidence type="ECO:0000313" key="9">
    <source>
        <dbReference type="Proteomes" id="UP000235828"/>
    </source>
</evidence>
<reference evidence="8 9" key="1">
    <citation type="submission" date="2017-10" db="EMBL/GenBank/DDBJ databases">
        <authorList>
            <person name="Banno H."/>
            <person name="Chua N.-H."/>
        </authorList>
    </citation>
    <scope>NUCLEOTIDE SEQUENCE [LARGE SCALE GENOMIC DNA]</scope>
    <source>
        <strain evidence="8">Vibrio tapetis CECT4600</strain>
    </source>
</reference>
<dbReference type="SUPFAM" id="SSF58104">
    <property type="entry name" value="Methyl-accepting chemotaxis protein (MCP) signaling domain"/>
    <property type="match status" value="1"/>
</dbReference>
<keyword evidence="5" id="KW-0812">Transmembrane</keyword>
<dbReference type="GO" id="GO:0016020">
    <property type="term" value="C:membrane"/>
    <property type="evidence" value="ECO:0007669"/>
    <property type="project" value="UniProtKB-SubCell"/>
</dbReference>
<dbReference type="PANTHER" id="PTHR32089">
    <property type="entry name" value="METHYL-ACCEPTING CHEMOTAXIS PROTEIN MCPB"/>
    <property type="match status" value="1"/>
</dbReference>